<dbReference type="EMBL" id="CP002292">
    <property type="protein sequence ID" value="ADP70191.1"/>
    <property type="molecule type" value="Genomic_DNA"/>
</dbReference>
<feature type="compositionally biased region" description="Acidic residues" evidence="1">
    <location>
        <begin position="103"/>
        <end position="140"/>
    </location>
</feature>
<dbReference type="Proteomes" id="UP000001399">
    <property type="component" value="Chromosome"/>
</dbReference>
<evidence type="ECO:0000313" key="3">
    <source>
        <dbReference type="Proteomes" id="UP000001399"/>
    </source>
</evidence>
<organism evidence="2 3">
    <name type="scientific">Rhodomicrobium vannielii (strain ATCC 17100 / DSM 162 / LMG 4299 / NCIMB 10020 / ATH 3.1.1)</name>
    <dbReference type="NCBI Taxonomy" id="648757"/>
    <lineage>
        <taxon>Bacteria</taxon>
        <taxon>Pseudomonadati</taxon>
        <taxon>Pseudomonadota</taxon>
        <taxon>Alphaproteobacteria</taxon>
        <taxon>Hyphomicrobiales</taxon>
        <taxon>Hyphomicrobiaceae</taxon>
        <taxon>Rhodomicrobium</taxon>
    </lineage>
</organism>
<feature type="region of interest" description="Disordered" evidence="1">
    <location>
        <begin position="1"/>
        <end position="27"/>
    </location>
</feature>
<dbReference type="STRING" id="648757.Rvan_0915"/>
<sequence length="153" mass="16464">MLTIRNTMRRGAPWKNPQESSKPMSLKAERGTKRVCQSCGSKFYDLNRDPIVCPACQAVYQDGGVPSRLPAGNNLDADDDAVLDAGRGGLEFVPLDEVAREEELPDIEGGDLADVADDEADIDTGADDETFLEAEDESEADVPFVSGGKDDDV</sequence>
<gene>
    <name evidence="2" type="ordered locus">Rvan_0915</name>
</gene>
<dbReference type="AlphaFoldDB" id="E3I1X2"/>
<name>E3I1X2_RHOVT</name>
<dbReference type="eggNOG" id="COG4530">
    <property type="taxonomic scope" value="Bacteria"/>
</dbReference>
<protein>
    <recommendedName>
        <fullName evidence="4">TIGR02300 family protein</fullName>
    </recommendedName>
</protein>
<evidence type="ECO:0000256" key="1">
    <source>
        <dbReference type="SAM" id="MobiDB-lite"/>
    </source>
</evidence>
<keyword evidence="3" id="KW-1185">Reference proteome</keyword>
<evidence type="ECO:0008006" key="4">
    <source>
        <dbReference type="Google" id="ProtNLM"/>
    </source>
</evidence>
<feature type="region of interest" description="Disordered" evidence="1">
    <location>
        <begin position="103"/>
        <end position="153"/>
    </location>
</feature>
<dbReference type="InterPro" id="IPR012644">
    <property type="entry name" value="CHP02300_FYDLN_acid"/>
</dbReference>
<evidence type="ECO:0000313" key="2">
    <source>
        <dbReference type="EMBL" id="ADP70191.1"/>
    </source>
</evidence>
<reference evidence="3" key="1">
    <citation type="journal article" date="2011" name="J. Bacteriol.">
        <title>Genome sequences of eight morphologically diverse alphaproteobacteria.</title>
        <authorList>
            <consortium name="US DOE Joint Genome Institute"/>
            <person name="Brown P.J."/>
            <person name="Kysela D.T."/>
            <person name="Buechlein A."/>
            <person name="Hemmerich C."/>
            <person name="Brun Y.V."/>
        </authorList>
    </citation>
    <scope>NUCLEOTIDE SEQUENCE [LARGE SCALE GENOMIC DNA]</scope>
    <source>
        <strain evidence="3">ATCC 17100 / ATH 3.1.1 / DSM 162 / LMG 4299</strain>
    </source>
</reference>
<dbReference type="NCBIfam" id="TIGR02300">
    <property type="entry name" value="FYDLN_acid"/>
    <property type="match status" value="1"/>
</dbReference>
<dbReference type="HOGENOM" id="CLU_140210_1_0_5"/>
<dbReference type="KEGG" id="rva:Rvan_0915"/>
<accession>E3I1X2</accession>
<dbReference type="Pfam" id="PF09538">
    <property type="entry name" value="FYDLN_acid"/>
    <property type="match status" value="1"/>
</dbReference>
<proteinExistence type="predicted"/>